<evidence type="ECO:0000313" key="2">
    <source>
        <dbReference type="EMBL" id="KAJ1208951.1"/>
    </source>
</evidence>
<sequence length="89" mass="10007">MGTPTDTCEANFRSPALKAKTDSGKEGEEFSWRTPRREDVKETPRPEKKESDHPQVLERREEGGSQTPEMSTCRHDPGGSWPGTTPYCL</sequence>
<feature type="compositionally biased region" description="Basic and acidic residues" evidence="1">
    <location>
        <begin position="19"/>
        <end position="63"/>
    </location>
</feature>
<name>A0AAV7W8Q9_PLEWA</name>
<reference evidence="2" key="1">
    <citation type="journal article" date="2022" name="bioRxiv">
        <title>Sequencing and chromosome-scale assembly of the giantPleurodeles waltlgenome.</title>
        <authorList>
            <person name="Brown T."/>
            <person name="Elewa A."/>
            <person name="Iarovenko S."/>
            <person name="Subramanian E."/>
            <person name="Araus A.J."/>
            <person name="Petzold A."/>
            <person name="Susuki M."/>
            <person name="Suzuki K.-i.T."/>
            <person name="Hayashi T."/>
            <person name="Toyoda A."/>
            <person name="Oliveira C."/>
            <person name="Osipova E."/>
            <person name="Leigh N.D."/>
            <person name="Simon A."/>
            <person name="Yun M.H."/>
        </authorList>
    </citation>
    <scope>NUCLEOTIDE SEQUENCE</scope>
    <source>
        <strain evidence="2">20211129_DDA</strain>
        <tissue evidence="2">Liver</tissue>
    </source>
</reference>
<comment type="caution">
    <text evidence="2">The sequence shown here is derived from an EMBL/GenBank/DDBJ whole genome shotgun (WGS) entry which is preliminary data.</text>
</comment>
<dbReference type="Proteomes" id="UP001066276">
    <property type="component" value="Chromosome 1_2"/>
</dbReference>
<evidence type="ECO:0000256" key="1">
    <source>
        <dbReference type="SAM" id="MobiDB-lite"/>
    </source>
</evidence>
<evidence type="ECO:0000313" key="3">
    <source>
        <dbReference type="Proteomes" id="UP001066276"/>
    </source>
</evidence>
<organism evidence="2 3">
    <name type="scientific">Pleurodeles waltl</name>
    <name type="common">Iberian ribbed newt</name>
    <dbReference type="NCBI Taxonomy" id="8319"/>
    <lineage>
        <taxon>Eukaryota</taxon>
        <taxon>Metazoa</taxon>
        <taxon>Chordata</taxon>
        <taxon>Craniata</taxon>
        <taxon>Vertebrata</taxon>
        <taxon>Euteleostomi</taxon>
        <taxon>Amphibia</taxon>
        <taxon>Batrachia</taxon>
        <taxon>Caudata</taxon>
        <taxon>Salamandroidea</taxon>
        <taxon>Salamandridae</taxon>
        <taxon>Pleurodelinae</taxon>
        <taxon>Pleurodeles</taxon>
    </lineage>
</organism>
<gene>
    <name evidence="2" type="ORF">NDU88_004330</name>
</gene>
<feature type="region of interest" description="Disordered" evidence="1">
    <location>
        <begin position="1"/>
        <end position="89"/>
    </location>
</feature>
<protein>
    <submittedName>
        <fullName evidence="2">Uncharacterized protein</fullName>
    </submittedName>
</protein>
<dbReference type="EMBL" id="JANPWB010000002">
    <property type="protein sequence ID" value="KAJ1208951.1"/>
    <property type="molecule type" value="Genomic_DNA"/>
</dbReference>
<accession>A0AAV7W8Q9</accession>
<dbReference type="AlphaFoldDB" id="A0AAV7W8Q9"/>
<proteinExistence type="predicted"/>
<keyword evidence="3" id="KW-1185">Reference proteome</keyword>